<dbReference type="Proteomes" id="UP000030518">
    <property type="component" value="Unassembled WGS sequence"/>
</dbReference>
<gene>
    <name evidence="1" type="ORF">LF41_980</name>
</gene>
<organism evidence="1 2">
    <name type="scientific">Lysobacter dokdonensis DS-58</name>
    <dbReference type="NCBI Taxonomy" id="1300345"/>
    <lineage>
        <taxon>Bacteria</taxon>
        <taxon>Pseudomonadati</taxon>
        <taxon>Pseudomonadota</taxon>
        <taxon>Gammaproteobacteria</taxon>
        <taxon>Lysobacterales</taxon>
        <taxon>Lysobacteraceae</taxon>
        <taxon>Noviluteimonas</taxon>
    </lineage>
</organism>
<evidence type="ECO:0000313" key="1">
    <source>
        <dbReference type="EMBL" id="KGQ20443.1"/>
    </source>
</evidence>
<reference evidence="1 2" key="1">
    <citation type="submission" date="2014-09" db="EMBL/GenBank/DDBJ databases">
        <title>Genome sequences of Lysobacter dokdonensis DS-58.</title>
        <authorList>
            <person name="Kim J.F."/>
            <person name="Kwak M.-J."/>
        </authorList>
    </citation>
    <scope>NUCLEOTIDE SEQUENCE [LARGE SCALE GENOMIC DNA]</scope>
    <source>
        <strain evidence="1 2">DS-58</strain>
    </source>
</reference>
<comment type="caution">
    <text evidence="1">The sequence shown here is derived from an EMBL/GenBank/DDBJ whole genome shotgun (WGS) entry which is preliminary data.</text>
</comment>
<sequence>MGIGAVDVDFREQGEIDVVGERAEVLDLGLVTGFLVAELVAREPEDHQALVAIVLPEFFQARVLRREPALGGDVDDQQHLARVVGERTLLAVDVGGGEIERGGHGVEFRGDVGSPGV</sequence>
<dbReference type="AntiFam" id="ANF00238">
    <property type="entry name" value="Shadow ORF (opposite gpx1)"/>
</dbReference>
<dbReference type="EMBL" id="JRKJ01000002">
    <property type="protein sequence ID" value="KGQ20443.1"/>
    <property type="molecule type" value="Genomic_DNA"/>
</dbReference>
<protein>
    <submittedName>
        <fullName evidence="1">Uncharacterized protein</fullName>
    </submittedName>
</protein>
<evidence type="ECO:0000313" key="2">
    <source>
        <dbReference type="Proteomes" id="UP000030518"/>
    </source>
</evidence>
<keyword evidence="2" id="KW-1185">Reference proteome</keyword>
<name>A0A0A2WKV2_9GAMM</name>
<proteinExistence type="predicted"/>
<accession>A0A0A2WKV2</accession>
<dbReference type="AlphaFoldDB" id="A0A0A2WKV2"/>
<dbReference type="PATRIC" id="fig|1300345.3.peg.301"/>